<evidence type="ECO:0000256" key="1">
    <source>
        <dbReference type="SAM" id="MobiDB-lite"/>
    </source>
</evidence>
<keyword evidence="2" id="KW-0732">Signal</keyword>
<accession>A0AAN8X4N0</accession>
<feature type="region of interest" description="Disordered" evidence="1">
    <location>
        <begin position="187"/>
        <end position="210"/>
    </location>
</feature>
<feature type="region of interest" description="Disordered" evidence="1">
    <location>
        <begin position="110"/>
        <end position="136"/>
    </location>
</feature>
<reference evidence="3 4" key="1">
    <citation type="submission" date="2023-11" db="EMBL/GenBank/DDBJ databases">
        <title>Halocaridina rubra genome assembly.</title>
        <authorList>
            <person name="Smith C."/>
        </authorList>
    </citation>
    <scope>NUCLEOTIDE SEQUENCE [LARGE SCALE GENOMIC DNA]</scope>
    <source>
        <strain evidence="3">EP-1</strain>
        <tissue evidence="3">Whole</tissue>
    </source>
</reference>
<dbReference type="EMBL" id="JAXCGZ010013311">
    <property type="protein sequence ID" value="KAK7072884.1"/>
    <property type="molecule type" value="Genomic_DNA"/>
</dbReference>
<organism evidence="3 4">
    <name type="scientific">Halocaridina rubra</name>
    <name type="common">Hawaiian red shrimp</name>
    <dbReference type="NCBI Taxonomy" id="373956"/>
    <lineage>
        <taxon>Eukaryota</taxon>
        <taxon>Metazoa</taxon>
        <taxon>Ecdysozoa</taxon>
        <taxon>Arthropoda</taxon>
        <taxon>Crustacea</taxon>
        <taxon>Multicrustacea</taxon>
        <taxon>Malacostraca</taxon>
        <taxon>Eumalacostraca</taxon>
        <taxon>Eucarida</taxon>
        <taxon>Decapoda</taxon>
        <taxon>Pleocyemata</taxon>
        <taxon>Caridea</taxon>
        <taxon>Atyoidea</taxon>
        <taxon>Atyidae</taxon>
        <taxon>Halocaridina</taxon>
    </lineage>
</organism>
<comment type="caution">
    <text evidence="3">The sequence shown here is derived from an EMBL/GenBank/DDBJ whole genome shotgun (WGS) entry which is preliminary data.</text>
</comment>
<dbReference type="AlphaFoldDB" id="A0AAN8X4N0"/>
<feature type="signal peptide" evidence="2">
    <location>
        <begin position="1"/>
        <end position="22"/>
    </location>
</feature>
<name>A0AAN8X4N0_HALRR</name>
<proteinExistence type="predicted"/>
<sequence>MKLLLGLKWIVAAFLLLEMTEAIFKKWKRVSLPPGECVLGFDYCKIGCSYCTTCYVNFIECSMKPRQGPPRMNLTDSCIIALDKCKAGCSDCTPCYTTFIDCKAQNNRSGTSTVTPHGGPGTTGSAYPDPSNKEQKVNLTFSGSGNVIASSGSSFGGQSEDNGIDIGIPGIPVFIVEQEIMPEGMLQSPLTSADPGDETEPISLDNAADHPNIGLSAIRFPQDTEATEVKYEGGDSNKQQDTELFDRAAYLDVSDPSLVVSPNPMNDWSYHKAESPELAQNDPDHHESSQNPVDDSVQGSTSKANDGEYLDLNDGIRLAYKANDNIEPPLVR</sequence>
<dbReference type="Proteomes" id="UP001381693">
    <property type="component" value="Unassembled WGS sequence"/>
</dbReference>
<feature type="chain" id="PRO_5042822102" evidence="2">
    <location>
        <begin position="23"/>
        <end position="332"/>
    </location>
</feature>
<gene>
    <name evidence="3" type="ORF">SK128_021079</name>
</gene>
<protein>
    <submittedName>
        <fullName evidence="3">Uncharacterized protein</fullName>
    </submittedName>
</protein>
<evidence type="ECO:0000313" key="4">
    <source>
        <dbReference type="Proteomes" id="UP001381693"/>
    </source>
</evidence>
<feature type="compositionally biased region" description="Polar residues" evidence="1">
    <location>
        <begin position="289"/>
        <end position="304"/>
    </location>
</feature>
<keyword evidence="4" id="KW-1185">Reference proteome</keyword>
<evidence type="ECO:0000256" key="2">
    <source>
        <dbReference type="SAM" id="SignalP"/>
    </source>
</evidence>
<evidence type="ECO:0000313" key="3">
    <source>
        <dbReference type="EMBL" id="KAK7072884.1"/>
    </source>
</evidence>
<feature type="region of interest" description="Disordered" evidence="1">
    <location>
        <begin position="276"/>
        <end position="312"/>
    </location>
</feature>